<gene>
    <name evidence="3" type="ORF">SSLN_LOCUS17031</name>
</gene>
<keyword evidence="1" id="KW-0479">Metal-binding</keyword>
<evidence type="ECO:0000256" key="1">
    <source>
        <dbReference type="PROSITE-ProRule" id="PRU00042"/>
    </source>
</evidence>
<accession>A0A183TKN3</accession>
<keyword evidence="1" id="KW-0862">Zinc</keyword>
<dbReference type="Gene3D" id="3.30.160.60">
    <property type="entry name" value="Classic Zinc Finger"/>
    <property type="match status" value="1"/>
</dbReference>
<protein>
    <submittedName>
        <fullName evidence="5">C2H2-type domain-containing protein</fullName>
    </submittedName>
</protein>
<dbReference type="Proteomes" id="UP000275846">
    <property type="component" value="Unassembled WGS sequence"/>
</dbReference>
<dbReference type="InterPro" id="IPR013087">
    <property type="entry name" value="Znf_C2H2_type"/>
</dbReference>
<dbReference type="InterPro" id="IPR036236">
    <property type="entry name" value="Znf_C2H2_sf"/>
</dbReference>
<dbReference type="SMART" id="SM00355">
    <property type="entry name" value="ZnF_C2H2"/>
    <property type="match status" value="1"/>
</dbReference>
<proteinExistence type="predicted"/>
<feature type="domain" description="C2H2-type" evidence="2">
    <location>
        <begin position="48"/>
        <end position="75"/>
    </location>
</feature>
<dbReference type="AlphaFoldDB" id="A0A183TKN3"/>
<dbReference type="PROSITE" id="PS50157">
    <property type="entry name" value="ZINC_FINGER_C2H2_2"/>
    <property type="match status" value="1"/>
</dbReference>
<keyword evidence="1" id="KW-0863">Zinc-finger</keyword>
<dbReference type="WBParaSite" id="SSLN_0001768001-mRNA-1">
    <property type="protein sequence ID" value="SSLN_0001768001-mRNA-1"/>
    <property type="gene ID" value="SSLN_0001768001"/>
</dbReference>
<evidence type="ECO:0000313" key="4">
    <source>
        <dbReference type="Proteomes" id="UP000275846"/>
    </source>
</evidence>
<evidence type="ECO:0000313" key="3">
    <source>
        <dbReference type="EMBL" id="VDM03417.1"/>
    </source>
</evidence>
<dbReference type="EMBL" id="UYSU01041864">
    <property type="protein sequence ID" value="VDM03417.1"/>
    <property type="molecule type" value="Genomic_DNA"/>
</dbReference>
<dbReference type="OrthoDB" id="6306976at2759"/>
<dbReference type="PROSITE" id="PS00028">
    <property type="entry name" value="ZINC_FINGER_C2H2_1"/>
    <property type="match status" value="1"/>
</dbReference>
<evidence type="ECO:0000259" key="2">
    <source>
        <dbReference type="PROSITE" id="PS50157"/>
    </source>
</evidence>
<dbReference type="SUPFAM" id="SSF57667">
    <property type="entry name" value="beta-beta-alpha zinc fingers"/>
    <property type="match status" value="1"/>
</dbReference>
<name>A0A183TKN3_SCHSO</name>
<reference evidence="5" key="1">
    <citation type="submission" date="2016-06" db="UniProtKB">
        <authorList>
            <consortium name="WormBaseParasite"/>
        </authorList>
    </citation>
    <scope>IDENTIFICATION</scope>
</reference>
<organism evidence="5">
    <name type="scientific">Schistocephalus solidus</name>
    <name type="common">Tapeworm</name>
    <dbReference type="NCBI Taxonomy" id="70667"/>
    <lineage>
        <taxon>Eukaryota</taxon>
        <taxon>Metazoa</taxon>
        <taxon>Spiralia</taxon>
        <taxon>Lophotrochozoa</taxon>
        <taxon>Platyhelminthes</taxon>
        <taxon>Cestoda</taxon>
        <taxon>Eucestoda</taxon>
        <taxon>Diphyllobothriidea</taxon>
        <taxon>Diphyllobothriidae</taxon>
        <taxon>Schistocephalus</taxon>
    </lineage>
</organism>
<dbReference type="GO" id="GO:0008270">
    <property type="term" value="F:zinc ion binding"/>
    <property type="evidence" value="ECO:0007669"/>
    <property type="project" value="UniProtKB-KW"/>
</dbReference>
<keyword evidence="4" id="KW-1185">Reference proteome</keyword>
<sequence length="156" mass="16718">MGLFRHMRIHDSGIHRNADTTDTPCAPSTPAIRTATTMNGIPSASTNFSCPHCARNFNSRIGLVDHLRIHRTEAGGECSCGHLLLVPNFHVWLLEVWFFPVATPRATVTTGGLNQVRLSDVVCAPKPGMSDALTSYLSPLKNPYVGGNSKPVGGPG</sequence>
<evidence type="ECO:0000313" key="5">
    <source>
        <dbReference type="WBParaSite" id="SSLN_0001768001-mRNA-1"/>
    </source>
</evidence>
<reference evidence="3 4" key="2">
    <citation type="submission" date="2018-11" db="EMBL/GenBank/DDBJ databases">
        <authorList>
            <consortium name="Pathogen Informatics"/>
        </authorList>
    </citation>
    <scope>NUCLEOTIDE SEQUENCE [LARGE SCALE GENOMIC DNA]</scope>
    <source>
        <strain evidence="3 4">NST_G2</strain>
    </source>
</reference>